<dbReference type="Proteomes" id="UP001501510">
    <property type="component" value="Unassembled WGS sequence"/>
</dbReference>
<dbReference type="InterPro" id="IPR005537">
    <property type="entry name" value="RAMP_III_fam"/>
</dbReference>
<protein>
    <recommendedName>
        <fullName evidence="2">CRISPR type III-associated protein domain-containing protein</fullName>
    </recommendedName>
</protein>
<dbReference type="EMBL" id="BAAACG010000010">
    <property type="protein sequence ID" value="GAA0741472.1"/>
    <property type="molecule type" value="Genomic_DNA"/>
</dbReference>
<gene>
    <name evidence="3" type="ORF">GCM10008906_22630</name>
</gene>
<organism evidence="3 4">
    <name type="scientific">Clostridium oceanicum</name>
    <dbReference type="NCBI Taxonomy" id="1543"/>
    <lineage>
        <taxon>Bacteria</taxon>
        <taxon>Bacillati</taxon>
        <taxon>Bacillota</taxon>
        <taxon>Clostridia</taxon>
        <taxon>Eubacteriales</taxon>
        <taxon>Clostridiaceae</taxon>
        <taxon>Clostridium</taxon>
    </lineage>
</organism>
<sequence>MAGDINSHFGVFLDKIVPLNKYKEGKINDNSWIHKSNVSLLEKERKIVSFLKGDKNSENEKDDLNIKLNEDFIKKVYKDEQDKLASISKKISTINLRVSQKIIVGFGESTIENFSLCIHHFYGIPYIPASTIKGCIFNYLNFKLDKDNSNNNLNCIKDKFYEIMFFDSFGKGYNISEDILTNISPSYYEKGELKNKDEECLPVFFLALEGGQFTFNYYINNGIEEENIKIEIENLIKEALCVFGLGGRTNVGYGHFKEKVTKKITGQHIYKINKKIFEKKGAKKEKNEKGEILREVRLTSIKGLMRKWWRSLFAYEVGNKIRNTKDLFKEENLLFGDKEDQASPFGLRIVNEDNNDVFIEVYMNRKDTDKDIEYYKALFEATLFLEKGYVTQNNTFVDNILDKIIFDKKIFKSKKEVIEYEVNGKKIKKSKEKQKLFNFKIEKETFSRVKWVKKMQDCNLKQLSRKRIEDKKYVYFKKNKHGKKGSETEFIEVEFNFLPKRKEEK</sequence>
<dbReference type="InterPro" id="IPR007522">
    <property type="entry name" value="CRISPR-assoc_prot_TM1795"/>
</dbReference>
<dbReference type="PANTHER" id="PTHR39965:SF1">
    <property type="entry name" value="CRISPR SYSTEM CMR SUBUNIT CMR6"/>
    <property type="match status" value="1"/>
</dbReference>
<proteinExistence type="predicted"/>
<name>A0ABP3UVB5_9CLOT</name>
<dbReference type="PANTHER" id="PTHR39965">
    <property type="entry name" value="CRISPR SYSTEM CMR SUBUNIT CMR6"/>
    <property type="match status" value="1"/>
</dbReference>
<reference evidence="4" key="1">
    <citation type="journal article" date="2019" name="Int. J. Syst. Evol. Microbiol.">
        <title>The Global Catalogue of Microorganisms (GCM) 10K type strain sequencing project: providing services to taxonomists for standard genome sequencing and annotation.</title>
        <authorList>
            <consortium name="The Broad Institute Genomics Platform"/>
            <consortium name="The Broad Institute Genome Sequencing Center for Infectious Disease"/>
            <person name="Wu L."/>
            <person name="Ma J."/>
        </authorList>
    </citation>
    <scope>NUCLEOTIDE SEQUENCE [LARGE SCALE GENOMIC DNA]</scope>
    <source>
        <strain evidence="4">JCM 1407</strain>
    </source>
</reference>
<keyword evidence="1" id="KW-0051">Antiviral defense</keyword>
<dbReference type="Pfam" id="PF03787">
    <property type="entry name" value="RAMPs"/>
    <property type="match status" value="1"/>
</dbReference>
<evidence type="ECO:0000256" key="1">
    <source>
        <dbReference type="ARBA" id="ARBA00023118"/>
    </source>
</evidence>
<evidence type="ECO:0000259" key="2">
    <source>
        <dbReference type="Pfam" id="PF03787"/>
    </source>
</evidence>
<accession>A0ABP3UVB5</accession>
<feature type="domain" description="CRISPR type III-associated protein" evidence="2">
    <location>
        <begin position="102"/>
        <end position="257"/>
    </location>
</feature>
<comment type="caution">
    <text evidence="3">The sequence shown here is derived from an EMBL/GenBank/DDBJ whole genome shotgun (WGS) entry which is preliminary data.</text>
</comment>
<dbReference type="NCBIfam" id="TIGR01894">
    <property type="entry name" value="cas_TM1795_cmr1"/>
    <property type="match status" value="1"/>
</dbReference>
<evidence type="ECO:0000313" key="4">
    <source>
        <dbReference type="Proteomes" id="UP001501510"/>
    </source>
</evidence>
<dbReference type="RefSeq" id="WP_343761697.1">
    <property type="nucleotide sequence ID" value="NZ_BAAACG010000010.1"/>
</dbReference>
<keyword evidence="4" id="KW-1185">Reference proteome</keyword>
<dbReference type="InterPro" id="IPR010172">
    <property type="entry name" value="CRISPR-assoc_prot_TM1791"/>
</dbReference>
<evidence type="ECO:0000313" key="3">
    <source>
        <dbReference type="EMBL" id="GAA0741472.1"/>
    </source>
</evidence>